<evidence type="ECO:0000256" key="4">
    <source>
        <dbReference type="ARBA" id="ARBA00005293"/>
    </source>
</evidence>
<feature type="region of interest" description="Disordered" evidence="15">
    <location>
        <begin position="351"/>
        <end position="412"/>
    </location>
</feature>
<evidence type="ECO:0000256" key="6">
    <source>
        <dbReference type="ARBA" id="ARBA00014394"/>
    </source>
</evidence>
<feature type="domain" description="CULT" evidence="17">
    <location>
        <begin position="509"/>
        <end position="616"/>
    </location>
</feature>
<dbReference type="AlphaFoldDB" id="A0AAV8DH07"/>
<evidence type="ECO:0000256" key="12">
    <source>
        <dbReference type="ARBA" id="ARBA00030079"/>
    </source>
</evidence>
<evidence type="ECO:0000256" key="9">
    <source>
        <dbReference type="ARBA" id="ARBA00022786"/>
    </source>
</evidence>
<reference evidence="18" key="1">
    <citation type="submission" date="2022-08" db="EMBL/GenBank/DDBJ databases">
        <authorList>
            <person name="Marques A."/>
        </authorList>
    </citation>
    <scope>NUCLEOTIDE SEQUENCE</scope>
    <source>
        <strain evidence="18">RhyPub2mFocal</strain>
        <tissue evidence="18">Leaves</tissue>
    </source>
</reference>
<evidence type="ECO:0000313" key="19">
    <source>
        <dbReference type="Proteomes" id="UP001140206"/>
    </source>
</evidence>
<feature type="compositionally biased region" description="Acidic residues" evidence="15">
    <location>
        <begin position="381"/>
        <end position="390"/>
    </location>
</feature>
<keyword evidence="10" id="KW-0862">Zinc</keyword>
<dbReference type="FunFam" id="2.170.150.20:FF:000005">
    <property type="entry name" value="Blast:Protein cereblon homolog"/>
    <property type="match status" value="1"/>
</dbReference>
<evidence type="ECO:0000256" key="11">
    <source>
        <dbReference type="ARBA" id="ARBA00023242"/>
    </source>
</evidence>
<feature type="domain" description="Lon N-terminal" evidence="16">
    <location>
        <begin position="201"/>
        <end position="510"/>
    </location>
</feature>
<keyword evidence="11" id="KW-0539">Nucleus</keyword>
<feature type="region of interest" description="Disordered" evidence="15">
    <location>
        <begin position="139"/>
        <end position="167"/>
    </location>
</feature>
<accession>A0AAV8DH07</accession>
<comment type="caution">
    <text evidence="18">The sequence shown here is derived from an EMBL/GenBank/DDBJ whole genome shotgun (WGS) entry which is preliminary data.</text>
</comment>
<keyword evidence="19" id="KW-1185">Reference proteome</keyword>
<dbReference type="InterPro" id="IPR004910">
    <property type="entry name" value="Yippee/Mis18/Cereblon"/>
</dbReference>
<dbReference type="Gene3D" id="2.170.150.20">
    <property type="entry name" value="Peptide methionine sulfoxide reductase"/>
    <property type="match status" value="1"/>
</dbReference>
<dbReference type="PROSITE" id="PS51787">
    <property type="entry name" value="LON_N"/>
    <property type="match status" value="1"/>
</dbReference>
<evidence type="ECO:0000256" key="2">
    <source>
        <dbReference type="ARBA" id="ARBA00004496"/>
    </source>
</evidence>
<evidence type="ECO:0000256" key="8">
    <source>
        <dbReference type="ARBA" id="ARBA00022723"/>
    </source>
</evidence>
<dbReference type="InterPro" id="IPR034750">
    <property type="entry name" value="CULT"/>
</dbReference>
<dbReference type="SUPFAM" id="SSF88697">
    <property type="entry name" value="PUA domain-like"/>
    <property type="match status" value="1"/>
</dbReference>
<sequence length="621" mass="71748">MLPLFCSLKWRLPSQVSFMTTFYKSSCAIHIYMTQRNILTKSDVNRDASSLRVLRESAGWARVRDPAHHTTPLVMEGDPLVGERVWKKRREVERGKMEERSERERERHREMETLLEMERRQIEEIRQLDMEELQIEEVDFDQLSSSSDEEPPRDRRNSGEIGSPSGITFNTSLASMHTYLGEVDDIHNRLTILEGGTIMKLPMFYLEGVVLFPGATLPLRVIQYRFICSLEKALSNTEAPCTVGVVRFYQNSDDTRYNFGAVGTTAEIKQYRRLEDNSINVVTRGQQRFRLRRRFIDDDGTPCAEVQIIEEEAPLRTPRDAFAQLAAIPNRKLSSNLFPIRQLRFTDTETDLDQTPCFNTPKEKRRKRLLGSPSSDSTYESCDDESDEEGLTSNMRTTQKNQGTNESEKWKSWCSRNRPRRSSFAAPMSYWPQWVYDMYDSYSLAQRAADLWREIIGKPSLDELVRRPESLSFYIASKMPLSEARRQELLEIDGISYRLRREIQLLRDINHLRCKTCMTLIAKRSDMVTMSNEGPLNAYVNPHGFVHEVITVYHANGLALIGQPVKEHSWFPGYAWTITNCAACETNMGWLFTAVKKNLLPKSFWGIRSSQVADDTSTQCT</sequence>
<evidence type="ECO:0000259" key="17">
    <source>
        <dbReference type="PROSITE" id="PS51788"/>
    </source>
</evidence>
<dbReference type="InterPro" id="IPR046336">
    <property type="entry name" value="Lon_prtase_N_sf"/>
</dbReference>
<evidence type="ECO:0000259" key="16">
    <source>
        <dbReference type="PROSITE" id="PS51787"/>
    </source>
</evidence>
<dbReference type="GO" id="GO:0031464">
    <property type="term" value="C:Cul4A-RING E3 ubiquitin ligase complex"/>
    <property type="evidence" value="ECO:0007669"/>
    <property type="project" value="TreeGrafter"/>
</dbReference>
<evidence type="ECO:0000256" key="7">
    <source>
        <dbReference type="ARBA" id="ARBA00022490"/>
    </source>
</evidence>
<keyword evidence="9" id="KW-0833">Ubl conjugation pathway</keyword>
<dbReference type="InterPro" id="IPR003111">
    <property type="entry name" value="Lon_prtase_N"/>
</dbReference>
<dbReference type="EMBL" id="JAMFTS010000004">
    <property type="protein sequence ID" value="KAJ4768493.1"/>
    <property type="molecule type" value="Genomic_DNA"/>
</dbReference>
<dbReference type="Pfam" id="PF02190">
    <property type="entry name" value="LON_substr_bdg"/>
    <property type="match status" value="1"/>
</dbReference>
<protein>
    <recommendedName>
        <fullName evidence="6">Protein cereblon</fullName>
    </recommendedName>
    <alternativeName>
        <fullName evidence="12">Protein ohgata</fullName>
    </alternativeName>
</protein>
<evidence type="ECO:0000256" key="1">
    <source>
        <dbReference type="ARBA" id="ARBA00004123"/>
    </source>
</evidence>
<evidence type="ECO:0000256" key="5">
    <source>
        <dbReference type="ARBA" id="ARBA00009142"/>
    </source>
</evidence>
<dbReference type="FunFam" id="1.20.58.1480:FF:000007">
    <property type="entry name" value="Lon protease homolog"/>
    <property type="match status" value="1"/>
</dbReference>
<dbReference type="PANTHER" id="PTHR14255">
    <property type="entry name" value="CEREBLON"/>
    <property type="match status" value="1"/>
</dbReference>
<comment type="function">
    <text evidence="13">Substrate recognition component of a DCX (DDB1-CUL4-X-box) E3 protein ligase complex that mediates the ubiquitination and subsequent proteasomal degradation of target proteins. Has an essential role in mediating growth by negatively regulating insulin signaling. It also has a role in maintaining presynaptic function in the neuromuscular junction synapses of third-instar larvae.</text>
</comment>
<comment type="similarity">
    <text evidence="4">Belongs to the CRBN family.</text>
</comment>
<feature type="compositionally biased region" description="Polar residues" evidence="15">
    <location>
        <begin position="391"/>
        <end position="405"/>
    </location>
</feature>
<dbReference type="PROSITE" id="PS51788">
    <property type="entry name" value="CULT"/>
    <property type="match status" value="1"/>
</dbReference>
<evidence type="ECO:0000256" key="13">
    <source>
        <dbReference type="ARBA" id="ARBA00046075"/>
    </source>
</evidence>
<gene>
    <name evidence="18" type="ORF">LUZ62_078868</name>
</gene>
<comment type="subunit">
    <text evidence="14">Likely a component of a DCX (DDB1-CUL4-X-box) protein ligase complex. May interact with pic/DDB1.</text>
</comment>
<evidence type="ECO:0000313" key="18">
    <source>
        <dbReference type="EMBL" id="KAJ4768493.1"/>
    </source>
</evidence>
<comment type="pathway">
    <text evidence="3">Protein modification; protein ubiquitination.</text>
</comment>
<comment type="similarity">
    <text evidence="5">Belongs to the 4-toluene sulfonate uptake permease (TSUP) (TC 2.A.102) family.</text>
</comment>
<dbReference type="Proteomes" id="UP001140206">
    <property type="component" value="Chromosome 4"/>
</dbReference>
<comment type="subcellular location">
    <subcellularLocation>
        <location evidence="2">Cytoplasm</location>
    </subcellularLocation>
    <subcellularLocation>
        <location evidence="1">Nucleus</location>
    </subcellularLocation>
</comment>
<evidence type="ECO:0000256" key="15">
    <source>
        <dbReference type="SAM" id="MobiDB-lite"/>
    </source>
</evidence>
<proteinExistence type="inferred from homology"/>
<evidence type="ECO:0000256" key="10">
    <source>
        <dbReference type="ARBA" id="ARBA00022833"/>
    </source>
</evidence>
<dbReference type="InterPro" id="IPR015947">
    <property type="entry name" value="PUA-like_sf"/>
</dbReference>
<dbReference type="SMART" id="SM00464">
    <property type="entry name" value="LON"/>
    <property type="match status" value="1"/>
</dbReference>
<dbReference type="Gene3D" id="1.20.58.1480">
    <property type="match status" value="1"/>
</dbReference>
<keyword evidence="7" id="KW-0963">Cytoplasm</keyword>
<organism evidence="18 19">
    <name type="scientific">Rhynchospora pubera</name>
    <dbReference type="NCBI Taxonomy" id="906938"/>
    <lineage>
        <taxon>Eukaryota</taxon>
        <taxon>Viridiplantae</taxon>
        <taxon>Streptophyta</taxon>
        <taxon>Embryophyta</taxon>
        <taxon>Tracheophyta</taxon>
        <taxon>Spermatophyta</taxon>
        <taxon>Magnoliopsida</taxon>
        <taxon>Liliopsida</taxon>
        <taxon>Poales</taxon>
        <taxon>Cyperaceae</taxon>
        <taxon>Cyperoideae</taxon>
        <taxon>Rhynchosporeae</taxon>
        <taxon>Rhynchospora</taxon>
    </lineage>
</organism>
<dbReference type="PANTHER" id="PTHR14255:SF4">
    <property type="entry name" value="PROTEIN CEREBLON"/>
    <property type="match status" value="1"/>
</dbReference>
<name>A0AAV8DH07_9POAL</name>
<evidence type="ECO:0000256" key="3">
    <source>
        <dbReference type="ARBA" id="ARBA00004906"/>
    </source>
</evidence>
<dbReference type="CDD" id="cd15777">
    <property type="entry name" value="CRBN_C_like"/>
    <property type="match status" value="1"/>
</dbReference>
<dbReference type="GO" id="GO:0016567">
    <property type="term" value="P:protein ubiquitination"/>
    <property type="evidence" value="ECO:0007669"/>
    <property type="project" value="TreeGrafter"/>
</dbReference>
<dbReference type="Gene3D" id="2.30.130.40">
    <property type="entry name" value="LON domain-like"/>
    <property type="match status" value="1"/>
</dbReference>
<keyword evidence="8" id="KW-0479">Metal-binding</keyword>
<dbReference type="Pfam" id="PF03226">
    <property type="entry name" value="Yippee-Mis18"/>
    <property type="match status" value="1"/>
</dbReference>
<evidence type="ECO:0000256" key="14">
    <source>
        <dbReference type="ARBA" id="ARBA00046796"/>
    </source>
</evidence>